<dbReference type="WBParaSite" id="PS1159_v2.g20653.t1">
    <property type="protein sequence ID" value="PS1159_v2.g20653.t1"/>
    <property type="gene ID" value="PS1159_v2.g20653"/>
</dbReference>
<evidence type="ECO:0000313" key="2">
    <source>
        <dbReference type="WBParaSite" id="PS1159_v2.g20653.t1"/>
    </source>
</evidence>
<reference evidence="2" key="1">
    <citation type="submission" date="2022-11" db="UniProtKB">
        <authorList>
            <consortium name="WormBaseParasite"/>
        </authorList>
    </citation>
    <scope>IDENTIFICATION</scope>
</reference>
<evidence type="ECO:0000313" key="1">
    <source>
        <dbReference type="Proteomes" id="UP000887580"/>
    </source>
</evidence>
<sequence length="136" mass="15740">MIAFLLIFFMLIHAGTGNNDQCSSSSMNDDTNIIIDRYVPLGQHFNFSCDAYERIKQKYLQIISVQWLYRCQKDSFILDNNPNSRFVYDQNEYFLIGYDIQSIHEGILECHVLYKNSLTNVSNLESSTINLTMGTS</sequence>
<accession>A0AC35FTV9</accession>
<dbReference type="Proteomes" id="UP000887580">
    <property type="component" value="Unplaced"/>
</dbReference>
<proteinExistence type="predicted"/>
<organism evidence="1 2">
    <name type="scientific">Panagrolaimus sp. PS1159</name>
    <dbReference type="NCBI Taxonomy" id="55785"/>
    <lineage>
        <taxon>Eukaryota</taxon>
        <taxon>Metazoa</taxon>
        <taxon>Ecdysozoa</taxon>
        <taxon>Nematoda</taxon>
        <taxon>Chromadorea</taxon>
        <taxon>Rhabditida</taxon>
        <taxon>Tylenchina</taxon>
        <taxon>Panagrolaimomorpha</taxon>
        <taxon>Panagrolaimoidea</taxon>
        <taxon>Panagrolaimidae</taxon>
        <taxon>Panagrolaimus</taxon>
    </lineage>
</organism>
<name>A0AC35FTV9_9BILA</name>
<protein>
    <submittedName>
        <fullName evidence="2">Ig-like domain-containing protein</fullName>
    </submittedName>
</protein>